<dbReference type="SMART" id="SM00530">
    <property type="entry name" value="HTH_XRE"/>
    <property type="match status" value="1"/>
</dbReference>
<dbReference type="EMBL" id="JARQDZ010000002">
    <property type="protein sequence ID" value="MDT2982177.1"/>
    <property type="molecule type" value="Genomic_DNA"/>
</dbReference>
<dbReference type="Proteomes" id="UP000286288">
    <property type="component" value="Unassembled WGS sequence"/>
</dbReference>
<reference evidence="4 7" key="2">
    <citation type="submission" date="2019-11" db="EMBL/GenBank/DDBJ databases">
        <title>Detection and genome characteristic of a blood enterococcus casselifavus isolate from Zhengzhou,china.</title>
        <authorList>
            <person name="Wen P."/>
        </authorList>
    </citation>
    <scope>NUCLEOTIDE SEQUENCE [LARGE SCALE GENOMIC DNA]</scope>
    <source>
        <strain evidence="4 7">EC291</strain>
    </source>
</reference>
<gene>
    <name evidence="5" type="ORF">DW084_01935</name>
    <name evidence="4" type="ORF">GFU50_14345</name>
    <name evidence="2" type="ORF">P7I32_05090</name>
    <name evidence="3" type="ORF">P7I34_05855</name>
</gene>
<dbReference type="RefSeq" id="WP_005234115.1">
    <property type="nucleotide sequence ID" value="NZ_BAAAXK010000001.1"/>
</dbReference>
<sequence>MTLEEAFLLDTLRCRFKFLREERGLSPKEVCQHLDVSYPDYTLYEAGDRLPDVLTLLHAASLYNVSVDYLLGQTERPERYLC</sequence>
<evidence type="ECO:0000313" key="8">
    <source>
        <dbReference type="Proteomes" id="UP001253851"/>
    </source>
</evidence>
<dbReference type="GeneID" id="91574091"/>
<dbReference type="GO" id="GO:0003677">
    <property type="term" value="F:DNA binding"/>
    <property type="evidence" value="ECO:0007669"/>
    <property type="project" value="InterPro"/>
</dbReference>
<dbReference type="Gene3D" id="1.10.260.40">
    <property type="entry name" value="lambda repressor-like DNA-binding domains"/>
    <property type="match status" value="1"/>
</dbReference>
<evidence type="ECO:0000259" key="1">
    <source>
        <dbReference type="PROSITE" id="PS50943"/>
    </source>
</evidence>
<dbReference type="Proteomes" id="UP001253851">
    <property type="component" value="Unassembled WGS sequence"/>
</dbReference>
<reference evidence="5 6" key="1">
    <citation type="submission" date="2018-08" db="EMBL/GenBank/DDBJ databases">
        <title>A genome reference for cultivated species of the human gut microbiota.</title>
        <authorList>
            <person name="Zou Y."/>
            <person name="Xue W."/>
            <person name="Luo G."/>
        </authorList>
    </citation>
    <scope>NUCLEOTIDE SEQUENCE [LARGE SCALE GENOMIC DNA]</scope>
    <source>
        <strain evidence="5 6">AF48-16</strain>
    </source>
</reference>
<evidence type="ECO:0000313" key="7">
    <source>
        <dbReference type="Proteomes" id="UP000422837"/>
    </source>
</evidence>
<dbReference type="CDD" id="cd00093">
    <property type="entry name" value="HTH_XRE"/>
    <property type="match status" value="1"/>
</dbReference>
<name>A0A1I1ULS7_ENTCA</name>
<protein>
    <submittedName>
        <fullName evidence="4">Helix-turn-helix domain-containing protein</fullName>
    </submittedName>
    <submittedName>
        <fullName evidence="2">Helix-turn-helix transcriptional regulator</fullName>
    </submittedName>
    <submittedName>
        <fullName evidence="5">XRE family transcriptional regulator</fullName>
    </submittedName>
</protein>
<evidence type="ECO:0000313" key="2">
    <source>
        <dbReference type="EMBL" id="MDT2963974.1"/>
    </source>
</evidence>
<evidence type="ECO:0000313" key="6">
    <source>
        <dbReference type="Proteomes" id="UP000286288"/>
    </source>
</evidence>
<dbReference type="AlphaFoldDB" id="A0A1I1ULS7"/>
<dbReference type="EMBL" id="JARQDV010000002">
    <property type="protein sequence ID" value="MDT2963974.1"/>
    <property type="molecule type" value="Genomic_DNA"/>
</dbReference>
<evidence type="ECO:0000313" key="3">
    <source>
        <dbReference type="EMBL" id="MDT2982177.1"/>
    </source>
</evidence>
<reference evidence="2 8" key="3">
    <citation type="submission" date="2023-03" db="EMBL/GenBank/DDBJ databases">
        <authorList>
            <person name="Shen W."/>
            <person name="Cai J."/>
        </authorList>
    </citation>
    <scope>NUCLEOTIDE SEQUENCE [LARGE SCALE GENOMIC DNA]</scope>
    <source>
        <strain evidence="3 8">B516</strain>
        <strain evidence="2">K72-2</strain>
    </source>
</reference>
<dbReference type="PROSITE" id="PS50943">
    <property type="entry name" value="HTH_CROC1"/>
    <property type="match status" value="1"/>
</dbReference>
<dbReference type="EMBL" id="QRMZ01000002">
    <property type="protein sequence ID" value="RHK07911.1"/>
    <property type="molecule type" value="Genomic_DNA"/>
</dbReference>
<evidence type="ECO:0000313" key="4">
    <source>
        <dbReference type="EMBL" id="QGN30622.1"/>
    </source>
</evidence>
<dbReference type="Proteomes" id="UP001268896">
    <property type="component" value="Unassembled WGS sequence"/>
</dbReference>
<dbReference type="SUPFAM" id="SSF47413">
    <property type="entry name" value="lambda repressor-like DNA-binding domains"/>
    <property type="match status" value="1"/>
</dbReference>
<dbReference type="InterPro" id="IPR010982">
    <property type="entry name" value="Lambda_DNA-bd_dom_sf"/>
</dbReference>
<dbReference type="EMBL" id="CP046123">
    <property type="protein sequence ID" value="QGN30622.1"/>
    <property type="molecule type" value="Genomic_DNA"/>
</dbReference>
<dbReference type="Proteomes" id="UP000422837">
    <property type="component" value="Chromosome"/>
</dbReference>
<proteinExistence type="predicted"/>
<accession>A0A1I1ULS7</accession>
<dbReference type="Pfam" id="PF13560">
    <property type="entry name" value="HTH_31"/>
    <property type="match status" value="1"/>
</dbReference>
<dbReference type="OrthoDB" id="8115576at2"/>
<organism evidence="5 6">
    <name type="scientific">Enterococcus casseliflavus</name>
    <name type="common">Enterococcus flavescens</name>
    <dbReference type="NCBI Taxonomy" id="37734"/>
    <lineage>
        <taxon>Bacteria</taxon>
        <taxon>Bacillati</taxon>
        <taxon>Bacillota</taxon>
        <taxon>Bacilli</taxon>
        <taxon>Lactobacillales</taxon>
        <taxon>Enterococcaceae</taxon>
        <taxon>Enterococcus</taxon>
    </lineage>
</organism>
<dbReference type="InterPro" id="IPR001387">
    <property type="entry name" value="Cro/C1-type_HTH"/>
</dbReference>
<evidence type="ECO:0000313" key="5">
    <source>
        <dbReference type="EMBL" id="RHK07911.1"/>
    </source>
</evidence>
<feature type="domain" description="HTH cro/C1-type" evidence="1">
    <location>
        <begin position="16"/>
        <end position="70"/>
    </location>
</feature>